<organism evidence="18 19">
    <name type="scientific">Rhynchospora pubera</name>
    <dbReference type="NCBI Taxonomy" id="906938"/>
    <lineage>
        <taxon>Eukaryota</taxon>
        <taxon>Viridiplantae</taxon>
        <taxon>Streptophyta</taxon>
        <taxon>Embryophyta</taxon>
        <taxon>Tracheophyta</taxon>
        <taxon>Spermatophyta</taxon>
        <taxon>Magnoliopsida</taxon>
        <taxon>Liliopsida</taxon>
        <taxon>Poales</taxon>
        <taxon>Cyperaceae</taxon>
        <taxon>Cyperoideae</taxon>
        <taxon>Rhynchosporeae</taxon>
        <taxon>Rhynchospora</taxon>
    </lineage>
</organism>
<proteinExistence type="inferred from homology"/>
<evidence type="ECO:0000256" key="3">
    <source>
        <dbReference type="ARBA" id="ARBA00004906"/>
    </source>
</evidence>
<evidence type="ECO:0000256" key="1">
    <source>
        <dbReference type="ARBA" id="ARBA00000900"/>
    </source>
</evidence>
<evidence type="ECO:0000313" key="18">
    <source>
        <dbReference type="EMBL" id="KAJ4750494.1"/>
    </source>
</evidence>
<name>A0AAV8C4V0_9POAL</name>
<dbReference type="InterPro" id="IPR053238">
    <property type="entry name" value="RING-H2_zinc_finger"/>
</dbReference>
<evidence type="ECO:0000256" key="6">
    <source>
        <dbReference type="ARBA" id="ARBA00022692"/>
    </source>
</evidence>
<dbReference type="InterPro" id="IPR001841">
    <property type="entry name" value="Znf_RING"/>
</dbReference>
<evidence type="ECO:0000256" key="10">
    <source>
        <dbReference type="ARBA" id="ARBA00022833"/>
    </source>
</evidence>
<keyword evidence="16" id="KW-0732">Signal</keyword>
<evidence type="ECO:0000256" key="12">
    <source>
        <dbReference type="ARBA" id="ARBA00023136"/>
    </source>
</evidence>
<evidence type="ECO:0000256" key="8">
    <source>
        <dbReference type="ARBA" id="ARBA00022771"/>
    </source>
</evidence>
<sequence length="361" mass="39643">MDQRLISKPTHLLLLLLLLHGSLATLAQNVGPPPTHYTGGFTTATAAIFGTLIVVFFCIALFSLCFYQRNYGHDIATMRPTIPTTSGEPRQGRVQKGVDHSVLETFPIMEYAAVKKLSTVRGPLECAVCLSEFADDESLRLLPGCCHVFHPDCIDQWLGNHITCPVCRADLSNPVVTIDGAEVPSETTGTGEGTTECLVVIQDDASGEPSAVIHTVDRFTLRLPPHMIKEIEEARKYRRSVSIAGYAYDRRGSTNGRSGRFMGFVWSFSSVLRREPDAESRSFKRVFALSDVAEAPMNSRSIGSSTSGESQGQRLSVGLQADTFRRIEGKTEEEKAIIIGAVINCNYMISFHKYGHVILVD</sequence>
<dbReference type="InterPro" id="IPR013083">
    <property type="entry name" value="Znf_RING/FYVE/PHD"/>
</dbReference>
<dbReference type="GO" id="GO:0016020">
    <property type="term" value="C:membrane"/>
    <property type="evidence" value="ECO:0007669"/>
    <property type="project" value="UniProtKB-SubCell"/>
</dbReference>
<dbReference type="SMART" id="SM00184">
    <property type="entry name" value="RING"/>
    <property type="match status" value="1"/>
</dbReference>
<keyword evidence="7" id="KW-0479">Metal-binding</keyword>
<dbReference type="CDD" id="cd16461">
    <property type="entry name" value="RING-H2_EL5-like"/>
    <property type="match status" value="1"/>
</dbReference>
<dbReference type="AlphaFoldDB" id="A0AAV8C4V0"/>
<dbReference type="PANTHER" id="PTHR14155">
    <property type="entry name" value="RING FINGER DOMAIN-CONTAINING"/>
    <property type="match status" value="1"/>
</dbReference>
<evidence type="ECO:0000256" key="14">
    <source>
        <dbReference type="PROSITE-ProRule" id="PRU00175"/>
    </source>
</evidence>
<keyword evidence="11 15" id="KW-1133">Transmembrane helix</keyword>
<keyword evidence="12 15" id="KW-0472">Membrane</keyword>
<feature type="signal peptide" evidence="16">
    <location>
        <begin position="1"/>
        <end position="24"/>
    </location>
</feature>
<feature type="transmembrane region" description="Helical" evidence="15">
    <location>
        <begin position="43"/>
        <end position="67"/>
    </location>
</feature>
<comment type="catalytic activity">
    <reaction evidence="1">
        <text>S-ubiquitinyl-[E2 ubiquitin-conjugating enzyme]-L-cysteine + [acceptor protein]-L-lysine = [E2 ubiquitin-conjugating enzyme]-L-cysteine + N(6)-ubiquitinyl-[acceptor protein]-L-lysine.</text>
        <dbReference type="EC" id="2.3.2.27"/>
    </reaction>
</comment>
<evidence type="ECO:0000256" key="4">
    <source>
        <dbReference type="ARBA" id="ARBA00012483"/>
    </source>
</evidence>
<dbReference type="Pfam" id="PF13639">
    <property type="entry name" value="zf-RING_2"/>
    <property type="match status" value="1"/>
</dbReference>
<comment type="caution">
    <text evidence="18">The sequence shown here is derived from an EMBL/GenBank/DDBJ whole genome shotgun (WGS) entry which is preliminary data.</text>
</comment>
<evidence type="ECO:0000256" key="13">
    <source>
        <dbReference type="ARBA" id="ARBA00024209"/>
    </source>
</evidence>
<comment type="similarity">
    <text evidence="13">Belongs to the RING-type zinc finger family. ATL subfamily.</text>
</comment>
<comment type="subcellular location">
    <subcellularLocation>
        <location evidence="2">Membrane</location>
        <topology evidence="2">Single-pass membrane protein</topology>
    </subcellularLocation>
</comment>
<dbReference type="EMBL" id="JAMFTS010000005">
    <property type="protein sequence ID" value="KAJ4750494.1"/>
    <property type="molecule type" value="Genomic_DNA"/>
</dbReference>
<evidence type="ECO:0000256" key="5">
    <source>
        <dbReference type="ARBA" id="ARBA00022679"/>
    </source>
</evidence>
<keyword evidence="5" id="KW-0808">Transferase</keyword>
<dbReference type="PANTHER" id="PTHR14155:SF263">
    <property type="entry name" value="E3 UBIQUITIN-PROTEIN LIGASE ATL6"/>
    <property type="match status" value="1"/>
</dbReference>
<gene>
    <name evidence="18" type="ORF">LUZ62_084899</name>
</gene>
<dbReference type="FunFam" id="3.30.40.10:FF:000187">
    <property type="entry name" value="E3 ubiquitin-protein ligase ATL6"/>
    <property type="match status" value="1"/>
</dbReference>
<keyword evidence="8 14" id="KW-0863">Zinc-finger</keyword>
<evidence type="ECO:0000256" key="16">
    <source>
        <dbReference type="SAM" id="SignalP"/>
    </source>
</evidence>
<dbReference type="GO" id="GO:0008270">
    <property type="term" value="F:zinc ion binding"/>
    <property type="evidence" value="ECO:0007669"/>
    <property type="project" value="UniProtKB-KW"/>
</dbReference>
<feature type="chain" id="PRO_5043675715" description="RING-type E3 ubiquitin transferase" evidence="16">
    <location>
        <begin position="25"/>
        <end position="361"/>
    </location>
</feature>
<evidence type="ECO:0000256" key="2">
    <source>
        <dbReference type="ARBA" id="ARBA00004167"/>
    </source>
</evidence>
<evidence type="ECO:0000256" key="15">
    <source>
        <dbReference type="SAM" id="Phobius"/>
    </source>
</evidence>
<evidence type="ECO:0000256" key="7">
    <source>
        <dbReference type="ARBA" id="ARBA00022723"/>
    </source>
</evidence>
<accession>A0AAV8C4V0</accession>
<dbReference type="GO" id="GO:0061630">
    <property type="term" value="F:ubiquitin protein ligase activity"/>
    <property type="evidence" value="ECO:0007669"/>
    <property type="project" value="UniProtKB-EC"/>
</dbReference>
<dbReference type="PROSITE" id="PS50089">
    <property type="entry name" value="ZF_RING_2"/>
    <property type="match status" value="1"/>
</dbReference>
<keyword evidence="10" id="KW-0862">Zinc</keyword>
<keyword evidence="19" id="KW-1185">Reference proteome</keyword>
<evidence type="ECO:0000256" key="11">
    <source>
        <dbReference type="ARBA" id="ARBA00022989"/>
    </source>
</evidence>
<dbReference type="Gene3D" id="3.30.40.10">
    <property type="entry name" value="Zinc/RING finger domain, C3HC4 (zinc finger)"/>
    <property type="match status" value="1"/>
</dbReference>
<dbReference type="Proteomes" id="UP001140206">
    <property type="component" value="Chromosome 5"/>
</dbReference>
<dbReference type="EC" id="2.3.2.27" evidence="4"/>
<evidence type="ECO:0000313" key="19">
    <source>
        <dbReference type="Proteomes" id="UP001140206"/>
    </source>
</evidence>
<keyword evidence="6 15" id="KW-0812">Transmembrane</keyword>
<comment type="pathway">
    <text evidence="3">Protein modification; protein ubiquitination.</text>
</comment>
<protein>
    <recommendedName>
        <fullName evidence="4">RING-type E3 ubiquitin transferase</fullName>
        <ecNumber evidence="4">2.3.2.27</ecNumber>
    </recommendedName>
</protein>
<reference evidence="18" key="1">
    <citation type="submission" date="2022-08" db="EMBL/GenBank/DDBJ databases">
        <authorList>
            <person name="Marques A."/>
        </authorList>
    </citation>
    <scope>NUCLEOTIDE SEQUENCE</scope>
    <source>
        <strain evidence="18">RhyPub2mFocal</strain>
        <tissue evidence="18">Leaves</tissue>
    </source>
</reference>
<keyword evidence="9" id="KW-0833">Ubl conjugation pathway</keyword>
<dbReference type="SUPFAM" id="SSF57850">
    <property type="entry name" value="RING/U-box"/>
    <property type="match status" value="1"/>
</dbReference>
<evidence type="ECO:0000256" key="9">
    <source>
        <dbReference type="ARBA" id="ARBA00022786"/>
    </source>
</evidence>
<feature type="domain" description="RING-type" evidence="17">
    <location>
        <begin position="126"/>
        <end position="168"/>
    </location>
</feature>
<evidence type="ECO:0000259" key="17">
    <source>
        <dbReference type="PROSITE" id="PS50089"/>
    </source>
</evidence>